<dbReference type="Pfam" id="PF00005">
    <property type="entry name" value="ABC_tran"/>
    <property type="match status" value="2"/>
</dbReference>
<feature type="domain" description="ABC transporter" evidence="5">
    <location>
        <begin position="6"/>
        <end position="239"/>
    </location>
</feature>
<sequence length="528" mass="60581">MTQQACIVSNLSLAFPTQSMFEQLNFVLHAGKTSALIGRNGLGKSLLFKILNSPSPVEIPYLGQVSWNMPHEYLAQIQRLNAENIAQALEVDVLYDAFQRIENNTANFSDFDLVENHWDAPQQWQQLLSNANLPTDLKFPIQQLSEGQKTKLALCRLFLKQDHYLLLDEPSNHLDTESRQWLIQSIHAHKAGVCVISHDQRLLNEVEYIYALSELGLQQITGNYEEYAVQHQQQLNALSKSVEQEKRDIQQQKQQQHESLMKAQKRQRKGNQLRDSNSQAKILLDFNKEQASQSLGKLKNQQMRQHEDSQAQLSEKKSRLEKIKPQKFDFQFKTTKHGEILRINDLKLPYASQQKIKLSLQAGEKIHLKGANGIGKSTLLKHIVQHVNNFEVPPEIYFTGNVLYLDQNFSLLNDELSVLENLARFNSTLLEVEWRNLLGQLRIRREKSLLKLAQLSGGEKLKVALLAISHSQENIDLLLLDEPENHLDLESKQLLAQAIQQFRGAIILVSHDDYFVEQCGISSEYKML</sequence>
<evidence type="ECO:0000256" key="1">
    <source>
        <dbReference type="ARBA" id="ARBA00022737"/>
    </source>
</evidence>
<evidence type="ECO:0000256" key="4">
    <source>
        <dbReference type="SAM" id="MobiDB-lite"/>
    </source>
</evidence>
<evidence type="ECO:0000259" key="5">
    <source>
        <dbReference type="PROSITE" id="PS50893"/>
    </source>
</evidence>
<protein>
    <submittedName>
        <fullName evidence="6">ABC transporter ATP-binding protein</fullName>
    </submittedName>
</protein>
<dbReference type="EMBL" id="CP033133">
    <property type="protein sequence ID" value="AYO54440.1"/>
    <property type="molecule type" value="Genomic_DNA"/>
</dbReference>
<proteinExistence type="predicted"/>
<dbReference type="InterPro" id="IPR003439">
    <property type="entry name" value="ABC_transporter-like_ATP-bd"/>
</dbReference>
<dbReference type="GO" id="GO:0005524">
    <property type="term" value="F:ATP binding"/>
    <property type="evidence" value="ECO:0007669"/>
    <property type="project" value="UniProtKB-KW"/>
</dbReference>
<dbReference type="SMART" id="SM00382">
    <property type="entry name" value="AAA"/>
    <property type="match status" value="2"/>
</dbReference>
<dbReference type="GO" id="GO:0016887">
    <property type="term" value="F:ATP hydrolysis activity"/>
    <property type="evidence" value="ECO:0007669"/>
    <property type="project" value="InterPro"/>
</dbReference>
<keyword evidence="2" id="KW-0547">Nucleotide-binding</keyword>
<keyword evidence="1" id="KW-0677">Repeat</keyword>
<dbReference type="PANTHER" id="PTHR19211:SF6">
    <property type="entry name" value="BLL7188 PROTEIN"/>
    <property type="match status" value="1"/>
</dbReference>
<feature type="region of interest" description="Disordered" evidence="4">
    <location>
        <begin position="240"/>
        <end position="276"/>
    </location>
</feature>
<dbReference type="Proteomes" id="UP000279962">
    <property type="component" value="Chromosome"/>
</dbReference>
<dbReference type="AlphaFoldDB" id="A0A3G2T2G1"/>
<evidence type="ECO:0000313" key="7">
    <source>
        <dbReference type="Proteomes" id="UP000279962"/>
    </source>
</evidence>
<dbReference type="InterPro" id="IPR003593">
    <property type="entry name" value="AAA+_ATPase"/>
</dbReference>
<evidence type="ECO:0000313" key="6">
    <source>
        <dbReference type="EMBL" id="AYO54440.1"/>
    </source>
</evidence>
<dbReference type="Gene3D" id="3.40.50.300">
    <property type="entry name" value="P-loop containing nucleotide triphosphate hydrolases"/>
    <property type="match status" value="2"/>
</dbReference>
<dbReference type="PROSITE" id="PS50893">
    <property type="entry name" value="ABC_TRANSPORTER_2"/>
    <property type="match status" value="1"/>
</dbReference>
<feature type="compositionally biased region" description="Basic and acidic residues" evidence="4">
    <location>
        <begin position="242"/>
        <end position="260"/>
    </location>
</feature>
<dbReference type="PANTHER" id="PTHR19211">
    <property type="entry name" value="ATP-BINDING TRANSPORT PROTEIN-RELATED"/>
    <property type="match status" value="1"/>
</dbReference>
<evidence type="ECO:0000256" key="3">
    <source>
        <dbReference type="ARBA" id="ARBA00022840"/>
    </source>
</evidence>
<keyword evidence="3 6" id="KW-0067">ATP-binding</keyword>
<feature type="compositionally biased region" description="Basic and acidic residues" evidence="4">
    <location>
        <begin position="304"/>
        <end position="318"/>
    </location>
</feature>
<dbReference type="InterPro" id="IPR050611">
    <property type="entry name" value="ABCF"/>
</dbReference>
<reference evidence="6 7" key="1">
    <citation type="submission" date="2018-10" db="EMBL/GenBank/DDBJ databases">
        <title>The complete genome of Acinetobacter wuhouensis strain WCHAW010062.</title>
        <authorList>
            <person name="Hu Y."/>
            <person name="Long H."/>
            <person name="Feng Y."/>
            <person name="Zong Z."/>
        </authorList>
    </citation>
    <scope>NUCLEOTIDE SEQUENCE [LARGE SCALE GENOMIC DNA]</scope>
    <source>
        <strain evidence="6 7">WCHAW010062</strain>
    </source>
</reference>
<accession>A0A3G2T2G1</accession>
<name>A0A3G2T2G1_9GAMM</name>
<dbReference type="SUPFAM" id="SSF52540">
    <property type="entry name" value="P-loop containing nucleoside triphosphate hydrolases"/>
    <property type="match status" value="2"/>
</dbReference>
<evidence type="ECO:0000256" key="2">
    <source>
        <dbReference type="ARBA" id="ARBA00022741"/>
    </source>
</evidence>
<dbReference type="InterPro" id="IPR027417">
    <property type="entry name" value="P-loop_NTPase"/>
</dbReference>
<dbReference type="RefSeq" id="WP_087553430.1">
    <property type="nucleotide sequence ID" value="NZ_CP033133.1"/>
</dbReference>
<feature type="region of interest" description="Disordered" evidence="4">
    <location>
        <begin position="295"/>
        <end position="318"/>
    </location>
</feature>
<gene>
    <name evidence="6" type="ORF">CDG68_12675</name>
</gene>
<organism evidence="6 7">
    <name type="scientific">Acinetobacter wuhouensis</name>
    <dbReference type="NCBI Taxonomy" id="1879050"/>
    <lineage>
        <taxon>Bacteria</taxon>
        <taxon>Pseudomonadati</taxon>
        <taxon>Pseudomonadota</taxon>
        <taxon>Gammaproteobacteria</taxon>
        <taxon>Moraxellales</taxon>
        <taxon>Moraxellaceae</taxon>
        <taxon>Acinetobacter</taxon>
    </lineage>
</organism>